<dbReference type="Proteomes" id="UP000321514">
    <property type="component" value="Unassembled WGS sequence"/>
</dbReference>
<dbReference type="EMBL" id="FOIB01000006">
    <property type="protein sequence ID" value="SEU22090.1"/>
    <property type="molecule type" value="Genomic_DNA"/>
</dbReference>
<dbReference type="AlphaFoldDB" id="A0A511T234"/>
<dbReference type="RefSeq" id="WP_074956302.1">
    <property type="nucleotide sequence ID" value="NZ_BJXR01000027.1"/>
</dbReference>
<name>A0A511T234_MYXFU</name>
<evidence type="ECO:0000313" key="3">
    <source>
        <dbReference type="EMBL" id="SEU22090.1"/>
    </source>
</evidence>
<feature type="signal peptide" evidence="1">
    <location>
        <begin position="1"/>
        <end position="30"/>
    </location>
</feature>
<accession>A0A511T234</accession>
<evidence type="ECO:0008006" key="6">
    <source>
        <dbReference type="Google" id="ProtNLM"/>
    </source>
</evidence>
<sequence length="161" mass="17976">MHRSTTSRVPLPMTLLLVLGVLLSGMPAWAGDMPAKPLKKPADRHSIRKVHQKSYVREDNSVVESRVNINRDVQDINEGKAKKGNESGVQTWTINRRTYGSHDGTLYPMRGDGIHELNRGAFKALGIYNEMKDTPRAKEVLDKMKVPEADRKAALKAFKAG</sequence>
<keyword evidence="1" id="KW-0732">Signal</keyword>
<keyword evidence="4" id="KW-1185">Reference proteome</keyword>
<dbReference type="EMBL" id="BJXR01000027">
    <property type="protein sequence ID" value="GEN08211.1"/>
    <property type="molecule type" value="Genomic_DNA"/>
</dbReference>
<evidence type="ECO:0000313" key="2">
    <source>
        <dbReference type="EMBL" id="GEN08211.1"/>
    </source>
</evidence>
<gene>
    <name evidence="2" type="ORF">MFU01_32480</name>
    <name evidence="3" type="ORF">SAMN05443572_106364</name>
</gene>
<evidence type="ECO:0000313" key="5">
    <source>
        <dbReference type="Proteomes" id="UP000321514"/>
    </source>
</evidence>
<protein>
    <recommendedName>
        <fullName evidence="6">Lipoprotein</fullName>
    </recommendedName>
</protein>
<feature type="chain" id="PRO_5022930401" description="Lipoprotein" evidence="1">
    <location>
        <begin position="31"/>
        <end position="161"/>
    </location>
</feature>
<evidence type="ECO:0000256" key="1">
    <source>
        <dbReference type="SAM" id="SignalP"/>
    </source>
</evidence>
<reference evidence="3 4" key="1">
    <citation type="submission" date="2016-10" db="EMBL/GenBank/DDBJ databases">
        <authorList>
            <person name="Varghese N."/>
            <person name="Submissions S."/>
        </authorList>
    </citation>
    <scope>NUCLEOTIDE SEQUENCE [LARGE SCALE GENOMIC DNA]</scope>
    <source>
        <strain evidence="3 4">DSM 16525</strain>
    </source>
</reference>
<organism evidence="2 5">
    <name type="scientific">Myxococcus fulvus</name>
    <dbReference type="NCBI Taxonomy" id="33"/>
    <lineage>
        <taxon>Bacteria</taxon>
        <taxon>Pseudomonadati</taxon>
        <taxon>Myxococcota</taxon>
        <taxon>Myxococcia</taxon>
        <taxon>Myxococcales</taxon>
        <taxon>Cystobacterineae</taxon>
        <taxon>Myxococcaceae</taxon>
        <taxon>Myxococcus</taxon>
    </lineage>
</organism>
<proteinExistence type="predicted"/>
<evidence type="ECO:0000313" key="4">
    <source>
        <dbReference type="Proteomes" id="UP000183760"/>
    </source>
</evidence>
<comment type="caution">
    <text evidence="2">The sequence shown here is derived from an EMBL/GenBank/DDBJ whole genome shotgun (WGS) entry which is preliminary data.</text>
</comment>
<reference evidence="2 5" key="2">
    <citation type="submission" date="2019-07" db="EMBL/GenBank/DDBJ databases">
        <title>Whole genome shotgun sequence of Myxococcus fulvus NBRC 100333.</title>
        <authorList>
            <person name="Hosoyama A."/>
            <person name="Uohara A."/>
            <person name="Ohji S."/>
            <person name="Ichikawa N."/>
        </authorList>
    </citation>
    <scope>NUCLEOTIDE SEQUENCE [LARGE SCALE GENOMIC DNA]</scope>
    <source>
        <strain evidence="2 5">NBRC 100333</strain>
    </source>
</reference>
<dbReference type="Proteomes" id="UP000183760">
    <property type="component" value="Unassembled WGS sequence"/>
</dbReference>
<dbReference type="OrthoDB" id="8853165at2"/>
<dbReference type="STRING" id="1334629.MFUL124B02_29540"/>